<dbReference type="InterPro" id="IPR004090">
    <property type="entry name" value="Chemotax_Me-accpt_rcpt"/>
</dbReference>
<dbReference type="FunFam" id="1.10.287.950:FF:000001">
    <property type="entry name" value="Methyl-accepting chemotaxis sensory transducer"/>
    <property type="match status" value="1"/>
</dbReference>
<feature type="coiled-coil region" evidence="5">
    <location>
        <begin position="477"/>
        <end position="515"/>
    </location>
</feature>
<gene>
    <name evidence="9" type="ORF">H8K47_08785</name>
</gene>
<feature type="transmembrane region" description="Helical" evidence="7">
    <location>
        <begin position="12"/>
        <end position="32"/>
    </location>
</feature>
<evidence type="ECO:0000256" key="3">
    <source>
        <dbReference type="ARBA" id="ARBA00029447"/>
    </source>
</evidence>
<keyword evidence="2" id="KW-0488">Methylation</keyword>
<evidence type="ECO:0000313" key="10">
    <source>
        <dbReference type="Proteomes" id="UP000612361"/>
    </source>
</evidence>
<keyword evidence="5" id="KW-0175">Coiled coil</keyword>
<dbReference type="SUPFAM" id="SSF58104">
    <property type="entry name" value="Methyl-accepting chemotaxis protein (MCP) signaling domain"/>
    <property type="match status" value="1"/>
</dbReference>
<keyword evidence="7" id="KW-0472">Membrane</keyword>
<comment type="subcellular location">
    <subcellularLocation>
        <location evidence="1">Membrane</location>
    </subcellularLocation>
</comment>
<comment type="caution">
    <text evidence="9">The sequence shown here is derived from an EMBL/GenBank/DDBJ whole genome shotgun (WGS) entry which is preliminary data.</text>
</comment>
<name>A0A923I325_9BURK</name>
<dbReference type="InterPro" id="IPR004089">
    <property type="entry name" value="MCPsignal_dom"/>
</dbReference>
<dbReference type="GO" id="GO:0005886">
    <property type="term" value="C:plasma membrane"/>
    <property type="evidence" value="ECO:0007669"/>
    <property type="project" value="TreeGrafter"/>
</dbReference>
<evidence type="ECO:0000256" key="4">
    <source>
        <dbReference type="PROSITE-ProRule" id="PRU00284"/>
    </source>
</evidence>
<dbReference type="PRINTS" id="PR00260">
    <property type="entry name" value="CHEMTRNSDUCR"/>
</dbReference>
<evidence type="ECO:0000256" key="7">
    <source>
        <dbReference type="SAM" id="Phobius"/>
    </source>
</evidence>
<evidence type="ECO:0000256" key="1">
    <source>
        <dbReference type="ARBA" id="ARBA00004370"/>
    </source>
</evidence>
<dbReference type="Pfam" id="PF12729">
    <property type="entry name" value="4HB_MCP_1"/>
    <property type="match status" value="1"/>
</dbReference>
<sequence length="589" mass="63737">MNIQNTKVSTRLISGFSLVLVFMFAILIMAIINMQQMHKRMEQIVQFNDEEIRTAQTMYLTVTERALALRNLILLTEQKEIQIEVDRIAAQNKKYADAQAKLVQLLKTDPESSPADLANLDKIAEQSKLSLPFIEKAAGLALQKQTEEAYRILRYEYRPVQRKWWDMINDLMNEQEKQNQVAVVKAEADYKQARSTLITLGCLALLVGAVAAWLIVRSLLAQLGGEPRYLVQIADKIASGDLGMEIRVDKGDGHSLMHAMRDMRDGLADIVGMVRTGTETIATASRQIASGNMDLSSRSEQQAGSLEETASSMEELTSTVKQNADSARQANQLAMSASDIAVKGGTVVGEVVQTMGSINDSSRKIVDIIGVIDGIAFQTNILALNAAVEAARAGEQGRGFAVVATEVRNLAQRSAEAAREIKKLIDDSVSKVEIGAKLVDQAGATMEEIVGSIQSVTTIMNEIMVATQEQTAGIEQINEAIVQMDDVTQQNAALVEEAAAAAASLQNQSDSLSDLVSTFILSSTQSASPSLNSPAAATKSAKVLPLVKKAAPHAQSAPSLKQIKRIGGAAQAQPVRQAKAATEQEWEEF</sequence>
<dbReference type="GO" id="GO:0006935">
    <property type="term" value="P:chemotaxis"/>
    <property type="evidence" value="ECO:0007669"/>
    <property type="project" value="InterPro"/>
</dbReference>
<dbReference type="SMART" id="SM00283">
    <property type="entry name" value="MA"/>
    <property type="match status" value="1"/>
</dbReference>
<evidence type="ECO:0000259" key="8">
    <source>
        <dbReference type="PROSITE" id="PS50111"/>
    </source>
</evidence>
<dbReference type="InterPro" id="IPR024478">
    <property type="entry name" value="HlyB_4HB_MCP"/>
</dbReference>
<comment type="similarity">
    <text evidence="3">Belongs to the methyl-accepting chemotaxis (MCP) protein family.</text>
</comment>
<dbReference type="PROSITE" id="PS50111">
    <property type="entry name" value="CHEMOTAXIS_TRANSDUC_2"/>
    <property type="match status" value="1"/>
</dbReference>
<proteinExistence type="inferred from homology"/>
<dbReference type="Proteomes" id="UP000612361">
    <property type="component" value="Unassembled WGS sequence"/>
</dbReference>
<evidence type="ECO:0000256" key="6">
    <source>
        <dbReference type="SAM" id="MobiDB-lite"/>
    </source>
</evidence>
<protein>
    <submittedName>
        <fullName evidence="9">MCP four helix bundle domain-containing protein</fullName>
    </submittedName>
</protein>
<dbReference type="InterPro" id="IPR047347">
    <property type="entry name" value="YvaQ-like_sensor"/>
</dbReference>
<dbReference type="PANTHER" id="PTHR43531:SF14">
    <property type="entry name" value="METHYL-ACCEPTING CHEMOTAXIS PROTEIN I-RELATED"/>
    <property type="match status" value="1"/>
</dbReference>
<evidence type="ECO:0000256" key="5">
    <source>
        <dbReference type="SAM" id="Coils"/>
    </source>
</evidence>
<reference evidence="9" key="1">
    <citation type="submission" date="2020-08" db="EMBL/GenBank/DDBJ databases">
        <title>Novel species isolated from subtropical streams in China.</title>
        <authorList>
            <person name="Lu H."/>
        </authorList>
    </citation>
    <scope>NUCLEOTIDE SEQUENCE</scope>
    <source>
        <strain evidence="9">CY7W</strain>
    </source>
</reference>
<dbReference type="CDD" id="cd11386">
    <property type="entry name" value="MCP_signal"/>
    <property type="match status" value="1"/>
</dbReference>
<dbReference type="InterPro" id="IPR051310">
    <property type="entry name" value="MCP_chemotaxis"/>
</dbReference>
<evidence type="ECO:0000313" key="9">
    <source>
        <dbReference type="EMBL" id="MBC3935455.1"/>
    </source>
</evidence>
<dbReference type="PANTHER" id="PTHR43531">
    <property type="entry name" value="PROTEIN ICFG"/>
    <property type="match status" value="1"/>
</dbReference>
<feature type="region of interest" description="Disordered" evidence="6">
    <location>
        <begin position="293"/>
        <end position="324"/>
    </location>
</feature>
<dbReference type="Gene3D" id="1.10.287.950">
    <property type="entry name" value="Methyl-accepting chemotaxis protein"/>
    <property type="match status" value="1"/>
</dbReference>
<dbReference type="AlphaFoldDB" id="A0A923I325"/>
<keyword evidence="10" id="KW-1185">Reference proteome</keyword>
<dbReference type="RefSeq" id="WP_186881028.1">
    <property type="nucleotide sequence ID" value="NZ_JACOGG010000007.1"/>
</dbReference>
<organism evidence="9 10">
    <name type="scientific">Undibacterium rugosum</name>
    <dbReference type="NCBI Taxonomy" id="2762291"/>
    <lineage>
        <taxon>Bacteria</taxon>
        <taxon>Pseudomonadati</taxon>
        <taxon>Pseudomonadota</taxon>
        <taxon>Betaproteobacteria</taxon>
        <taxon>Burkholderiales</taxon>
        <taxon>Oxalobacteraceae</taxon>
        <taxon>Undibacterium</taxon>
    </lineage>
</organism>
<dbReference type="CDD" id="cd19411">
    <property type="entry name" value="MCP2201-like_sensor"/>
    <property type="match status" value="1"/>
</dbReference>
<dbReference type="GO" id="GO:0007165">
    <property type="term" value="P:signal transduction"/>
    <property type="evidence" value="ECO:0007669"/>
    <property type="project" value="UniProtKB-KW"/>
</dbReference>
<dbReference type="EMBL" id="JACOGG010000007">
    <property type="protein sequence ID" value="MBC3935455.1"/>
    <property type="molecule type" value="Genomic_DNA"/>
</dbReference>
<keyword evidence="7" id="KW-0812">Transmembrane</keyword>
<dbReference type="Pfam" id="PF00015">
    <property type="entry name" value="MCPsignal"/>
    <property type="match status" value="1"/>
</dbReference>
<keyword evidence="4" id="KW-0807">Transducer</keyword>
<feature type="transmembrane region" description="Helical" evidence="7">
    <location>
        <begin position="197"/>
        <end position="216"/>
    </location>
</feature>
<dbReference type="GO" id="GO:0004888">
    <property type="term" value="F:transmembrane signaling receptor activity"/>
    <property type="evidence" value="ECO:0007669"/>
    <property type="project" value="InterPro"/>
</dbReference>
<keyword evidence="7" id="KW-1133">Transmembrane helix</keyword>
<evidence type="ECO:0000256" key="2">
    <source>
        <dbReference type="ARBA" id="ARBA00022481"/>
    </source>
</evidence>
<accession>A0A923I325</accession>
<feature type="domain" description="Methyl-accepting transducer" evidence="8">
    <location>
        <begin position="277"/>
        <end position="506"/>
    </location>
</feature>